<dbReference type="GO" id="GO:0008834">
    <property type="term" value="F:ditrans,polycis-undecaprenyl-diphosphate synthase [(2E,6E)-farnesyl-diphosphate specific] activity"/>
    <property type="evidence" value="ECO:0007669"/>
    <property type="project" value="TreeGrafter"/>
</dbReference>
<dbReference type="InterPro" id="IPR001441">
    <property type="entry name" value="UPP_synth-like"/>
</dbReference>
<feature type="binding site" evidence="2">
    <location>
        <position position="32"/>
    </location>
    <ligand>
        <name>substrate</name>
    </ligand>
</feature>
<keyword evidence="1 2" id="KW-0808">Transferase</keyword>
<evidence type="ECO:0000256" key="1">
    <source>
        <dbReference type="ARBA" id="ARBA00022679"/>
    </source>
</evidence>
<reference evidence="3 4" key="1">
    <citation type="submission" date="2018-07" db="EMBL/GenBank/DDBJ databases">
        <title>Genomic Encyclopedia of Type Strains, Phase III (KMG-III): the genomes of soil and plant-associated and newly described type strains.</title>
        <authorList>
            <person name="Whitman W."/>
        </authorList>
    </citation>
    <scope>NUCLEOTIDE SEQUENCE [LARGE SCALE GENOMIC DNA]</scope>
    <source>
        <strain evidence="3 4">CECT 8488</strain>
    </source>
</reference>
<gene>
    <name evidence="3" type="ORF">DFP90_10180</name>
</gene>
<feature type="binding site" evidence="2">
    <location>
        <begin position="64"/>
        <end position="66"/>
    </location>
    <ligand>
        <name>substrate</name>
    </ligand>
</feature>
<dbReference type="GO" id="GO:0016094">
    <property type="term" value="P:polyprenol biosynthetic process"/>
    <property type="evidence" value="ECO:0007669"/>
    <property type="project" value="TreeGrafter"/>
</dbReference>
<name>A0A3D9HUX9_9PROT</name>
<feature type="binding site" evidence="2">
    <location>
        <position position="70"/>
    </location>
    <ligand>
        <name>substrate</name>
    </ligand>
</feature>
<evidence type="ECO:0000256" key="2">
    <source>
        <dbReference type="HAMAP-Rule" id="MF_01139"/>
    </source>
</evidence>
<dbReference type="PROSITE" id="PS01066">
    <property type="entry name" value="UPP_SYNTHASE"/>
    <property type="match status" value="1"/>
</dbReference>
<feature type="binding site" evidence="2">
    <location>
        <position position="206"/>
    </location>
    <ligand>
        <name>Mg(2+)</name>
        <dbReference type="ChEBI" id="CHEBI:18420"/>
    </ligand>
</feature>
<feature type="binding site" evidence="2">
    <location>
        <position position="19"/>
    </location>
    <ligand>
        <name>Mg(2+)</name>
        <dbReference type="ChEBI" id="CHEBI:18420"/>
    </ligand>
</feature>
<proteinExistence type="inferred from homology"/>
<dbReference type="SUPFAM" id="SSF64005">
    <property type="entry name" value="Undecaprenyl diphosphate synthase"/>
    <property type="match status" value="1"/>
</dbReference>
<evidence type="ECO:0000313" key="3">
    <source>
        <dbReference type="EMBL" id="RED53298.1"/>
    </source>
</evidence>
<feature type="active site" description="Proton acceptor" evidence="2">
    <location>
        <position position="67"/>
    </location>
</feature>
<dbReference type="AlphaFoldDB" id="A0A3D9HUX9"/>
<dbReference type="NCBIfam" id="NF011405">
    <property type="entry name" value="PRK14830.1"/>
    <property type="match status" value="1"/>
</dbReference>
<comment type="cofactor">
    <cofactor evidence="2">
        <name>Mg(2+)</name>
        <dbReference type="ChEBI" id="CHEBI:18420"/>
    </cofactor>
    <text evidence="2">Binds 2 magnesium ions per subunit.</text>
</comment>
<dbReference type="EC" id="2.5.1.-" evidence="2"/>
<comment type="subunit">
    <text evidence="2">Homodimer.</text>
</comment>
<accession>A0A3D9HUX9</accession>
<protein>
    <recommendedName>
        <fullName evidence="2">Isoprenyl transferase</fullName>
        <ecNumber evidence="2">2.5.1.-</ecNumber>
    </recommendedName>
</protein>
<dbReference type="InterPro" id="IPR036424">
    <property type="entry name" value="UPP_synth-like_sf"/>
</dbReference>
<evidence type="ECO:0000313" key="4">
    <source>
        <dbReference type="Proteomes" id="UP000256845"/>
    </source>
</evidence>
<comment type="caution">
    <text evidence="3">The sequence shown here is derived from an EMBL/GenBank/DDBJ whole genome shotgun (WGS) entry which is preliminary data.</text>
</comment>
<dbReference type="Pfam" id="PF01255">
    <property type="entry name" value="Prenyltransf"/>
    <property type="match status" value="1"/>
</dbReference>
<sequence>MSEMREQLAVPTHVAVIMDGNGRWAKSRGLPRVAGHKAGADSVRKVVEEASRLGIRYLTLYSFSSENWKRPETEVNDLMGLLRRYLKSEIAELHSKNIRFRVIGDRSRLSKDIVRLIDDAEALTDSNGGLCLVLALSYGSRAEITGAVRSISKMVAAGELSADDITEETVSAALYTSDIPDPDLLIRTSGEYRVSNFLMWQLAYTEFYFTDKFWPAFDGSDLVEAVKDFNKRDRRYGAVAHSC</sequence>
<feature type="binding site" evidence="2">
    <location>
        <position position="187"/>
    </location>
    <ligand>
        <name>substrate</name>
    </ligand>
</feature>
<feature type="binding site" evidence="2">
    <location>
        <position position="36"/>
    </location>
    <ligand>
        <name>substrate</name>
    </ligand>
</feature>
<dbReference type="InterPro" id="IPR018520">
    <property type="entry name" value="UPP_synth-like_CS"/>
</dbReference>
<dbReference type="GO" id="GO:0000287">
    <property type="term" value="F:magnesium ion binding"/>
    <property type="evidence" value="ECO:0007669"/>
    <property type="project" value="UniProtKB-UniRule"/>
</dbReference>
<feature type="active site" evidence="2">
    <location>
        <position position="19"/>
    </location>
</feature>
<feature type="binding site" evidence="2">
    <location>
        <begin position="193"/>
        <end position="195"/>
    </location>
    <ligand>
        <name>substrate</name>
    </ligand>
</feature>
<dbReference type="PANTHER" id="PTHR10291:SF0">
    <property type="entry name" value="DEHYDRODOLICHYL DIPHOSPHATE SYNTHASE 2"/>
    <property type="match status" value="1"/>
</dbReference>
<organism evidence="3 4">
    <name type="scientific">Aestuariispira insulae</name>
    <dbReference type="NCBI Taxonomy" id="1461337"/>
    <lineage>
        <taxon>Bacteria</taxon>
        <taxon>Pseudomonadati</taxon>
        <taxon>Pseudomonadota</taxon>
        <taxon>Alphaproteobacteria</taxon>
        <taxon>Rhodospirillales</taxon>
        <taxon>Kiloniellaceae</taxon>
        <taxon>Aestuariispira</taxon>
    </lineage>
</organism>
<dbReference type="OrthoDB" id="4191603at2"/>
<keyword evidence="2" id="KW-0460">Magnesium</keyword>
<feature type="binding site" evidence="2">
    <location>
        <begin position="20"/>
        <end position="23"/>
    </location>
    <ligand>
        <name>substrate</name>
    </ligand>
</feature>
<dbReference type="CDD" id="cd00475">
    <property type="entry name" value="Cis_IPPS"/>
    <property type="match status" value="1"/>
</dbReference>
<keyword evidence="2" id="KW-0479">Metal-binding</keyword>
<dbReference type="FunFam" id="3.40.1180.10:FF:000001">
    <property type="entry name" value="(2E,6E)-farnesyl-diphosphate-specific ditrans,polycis-undecaprenyl-diphosphate synthase"/>
    <property type="match status" value="1"/>
</dbReference>
<dbReference type="RefSeq" id="WP_115934455.1">
    <property type="nucleotide sequence ID" value="NZ_QRDW01000001.1"/>
</dbReference>
<dbReference type="Proteomes" id="UP000256845">
    <property type="component" value="Unassembled WGS sequence"/>
</dbReference>
<dbReference type="Gene3D" id="3.40.1180.10">
    <property type="entry name" value="Decaprenyl diphosphate synthase-like"/>
    <property type="match status" value="1"/>
</dbReference>
<dbReference type="PANTHER" id="PTHR10291">
    <property type="entry name" value="DEHYDRODOLICHYL DIPHOSPHATE SYNTHASE FAMILY MEMBER"/>
    <property type="match status" value="1"/>
</dbReference>
<feature type="binding site" evidence="2">
    <location>
        <position position="24"/>
    </location>
    <ligand>
        <name>substrate</name>
    </ligand>
</feature>
<dbReference type="EMBL" id="QRDW01000001">
    <property type="protein sequence ID" value="RED53298.1"/>
    <property type="molecule type" value="Genomic_DNA"/>
</dbReference>
<comment type="function">
    <text evidence="2">Catalyzes the condensation of isopentenyl diphosphate (IPP) with allylic pyrophosphates generating different type of terpenoids.</text>
</comment>
<feature type="binding site" evidence="2">
    <location>
        <position position="68"/>
    </location>
    <ligand>
        <name>substrate</name>
    </ligand>
</feature>
<keyword evidence="4" id="KW-1185">Reference proteome</keyword>
<dbReference type="NCBIfam" id="TIGR00055">
    <property type="entry name" value="uppS"/>
    <property type="match status" value="1"/>
</dbReference>
<comment type="similarity">
    <text evidence="2">Belongs to the UPP synthase family.</text>
</comment>
<dbReference type="GO" id="GO:0005829">
    <property type="term" value="C:cytosol"/>
    <property type="evidence" value="ECO:0007669"/>
    <property type="project" value="TreeGrafter"/>
</dbReference>
<dbReference type="HAMAP" id="MF_01139">
    <property type="entry name" value="ISPT"/>
    <property type="match status" value="1"/>
</dbReference>